<gene>
    <name evidence="3" type="ORF">FOMPIDRAFT_1033113</name>
</gene>
<sequence length="747" mass="82896">MPARGHATAPEFDPEQPRTLRRFFQDLETQFERCRVDEDQPRKQWVVRYMPIDVADLCETLTTYEIGPYEDFRTEIKSLFPGAEDERKYAVADVKALAARRAASSIATITELSSYYREFFTMTSYLIKNKRLSESEQSRLFVEGIRDPLWDQVQLRLQIKHADHYPDDPYPMNDVYEAAKFVLHGTLVTLAASKQPEKTSVKTEDLGPLLKLLNQAISQRDGSSRGDFTGRGDCQYRGDGQGRGQSGGPSAQVSANIAMTNQTPRNDGTCHYCGDAGCRIPNCKHVEEDIKAGRIARNAEGRIILPNGSYIPRSLPGDTMRTRAYEWHKRNRDAATAATQQASGMLLEVLPAIQEVSEDATVQVNYTARIDELEREVMELRRKRMQFDGVEIPVRRGRPNPTAEGAPANHSEVVNKPPPQITKDKTRAATPVPGIIHLPAPISKDPNGPEHPFREARDGIRPPPPVKEVAHAAPTAPAKESNKEAAYRTQVPVYQSKIADEVFARSMKTPMVSLTPEELLSISPEVRNKFRDAITPKRVPTEPRTVAYAAVEDVDERTCSGELLEPGGVVVPDPFAVYLKQFDQGATGQTPVVARESHALRSIVGLVNNQAFVEAIVDPGCQIVAMSRKICHTLGLAYDPTVRIDMLSANGESDKSDGLIRNVPFRVGNIQLYLQIHVVEGAAYDILLGRPFDVLTRSVVKNYANEEQTITIACPNSGEVATVPTIVRGTWQTKKQQNPHAPSTEGF</sequence>
<dbReference type="AlphaFoldDB" id="S8F7Z0"/>
<dbReference type="InterPro" id="IPR021109">
    <property type="entry name" value="Peptidase_aspartic_dom_sf"/>
</dbReference>
<keyword evidence="1" id="KW-0175">Coiled coil</keyword>
<feature type="compositionally biased region" description="Basic and acidic residues" evidence="2">
    <location>
        <begin position="222"/>
        <end position="236"/>
    </location>
</feature>
<dbReference type="InParanoid" id="S8F7Z0"/>
<reference evidence="3 4" key="1">
    <citation type="journal article" date="2012" name="Science">
        <title>The Paleozoic origin of enzymatic lignin decomposition reconstructed from 31 fungal genomes.</title>
        <authorList>
            <person name="Floudas D."/>
            <person name="Binder M."/>
            <person name="Riley R."/>
            <person name="Barry K."/>
            <person name="Blanchette R.A."/>
            <person name="Henrissat B."/>
            <person name="Martinez A.T."/>
            <person name="Otillar R."/>
            <person name="Spatafora J.W."/>
            <person name="Yadav J.S."/>
            <person name="Aerts A."/>
            <person name="Benoit I."/>
            <person name="Boyd A."/>
            <person name="Carlson A."/>
            <person name="Copeland A."/>
            <person name="Coutinho P.M."/>
            <person name="de Vries R.P."/>
            <person name="Ferreira P."/>
            <person name="Findley K."/>
            <person name="Foster B."/>
            <person name="Gaskell J."/>
            <person name="Glotzer D."/>
            <person name="Gorecki P."/>
            <person name="Heitman J."/>
            <person name="Hesse C."/>
            <person name="Hori C."/>
            <person name="Igarashi K."/>
            <person name="Jurgens J.A."/>
            <person name="Kallen N."/>
            <person name="Kersten P."/>
            <person name="Kohler A."/>
            <person name="Kuees U."/>
            <person name="Kumar T.K.A."/>
            <person name="Kuo A."/>
            <person name="LaButti K."/>
            <person name="Larrondo L.F."/>
            <person name="Lindquist E."/>
            <person name="Ling A."/>
            <person name="Lombard V."/>
            <person name="Lucas S."/>
            <person name="Lundell T."/>
            <person name="Martin R."/>
            <person name="McLaughlin D.J."/>
            <person name="Morgenstern I."/>
            <person name="Morin E."/>
            <person name="Murat C."/>
            <person name="Nagy L.G."/>
            <person name="Nolan M."/>
            <person name="Ohm R.A."/>
            <person name="Patyshakuliyeva A."/>
            <person name="Rokas A."/>
            <person name="Ruiz-Duenas F.J."/>
            <person name="Sabat G."/>
            <person name="Salamov A."/>
            <person name="Samejima M."/>
            <person name="Schmutz J."/>
            <person name="Slot J.C."/>
            <person name="St John F."/>
            <person name="Stenlid J."/>
            <person name="Sun H."/>
            <person name="Sun S."/>
            <person name="Syed K."/>
            <person name="Tsang A."/>
            <person name="Wiebenga A."/>
            <person name="Young D."/>
            <person name="Pisabarro A."/>
            <person name="Eastwood D.C."/>
            <person name="Martin F."/>
            <person name="Cullen D."/>
            <person name="Grigoriev I.V."/>
            <person name="Hibbett D.S."/>
        </authorList>
    </citation>
    <scope>NUCLEOTIDE SEQUENCE</scope>
    <source>
        <strain evidence="4">FP-58527</strain>
    </source>
</reference>
<keyword evidence="4" id="KW-1185">Reference proteome</keyword>
<evidence type="ECO:0000256" key="1">
    <source>
        <dbReference type="SAM" id="Coils"/>
    </source>
</evidence>
<organism evidence="3 4">
    <name type="scientific">Fomitopsis schrenkii</name>
    <name type="common">Brown rot fungus</name>
    <dbReference type="NCBI Taxonomy" id="2126942"/>
    <lineage>
        <taxon>Eukaryota</taxon>
        <taxon>Fungi</taxon>
        <taxon>Dikarya</taxon>
        <taxon>Basidiomycota</taxon>
        <taxon>Agaricomycotina</taxon>
        <taxon>Agaricomycetes</taxon>
        <taxon>Polyporales</taxon>
        <taxon>Fomitopsis</taxon>
    </lineage>
</organism>
<proteinExistence type="predicted"/>
<evidence type="ECO:0000313" key="4">
    <source>
        <dbReference type="Proteomes" id="UP000015241"/>
    </source>
</evidence>
<dbReference type="HOGENOM" id="CLU_003921_7_2_1"/>
<dbReference type="Proteomes" id="UP000015241">
    <property type="component" value="Unassembled WGS sequence"/>
</dbReference>
<dbReference type="STRING" id="743788.S8F7Z0"/>
<dbReference type="EMBL" id="KE504219">
    <property type="protein sequence ID" value="EPS94924.1"/>
    <property type="molecule type" value="Genomic_DNA"/>
</dbReference>
<dbReference type="CDD" id="cd00303">
    <property type="entry name" value="retropepsin_like"/>
    <property type="match status" value="1"/>
</dbReference>
<protein>
    <recommendedName>
        <fullName evidence="5">CCHC-type domain-containing protein</fullName>
    </recommendedName>
</protein>
<dbReference type="Gene3D" id="2.40.70.10">
    <property type="entry name" value="Acid Proteases"/>
    <property type="match status" value="1"/>
</dbReference>
<feature type="coiled-coil region" evidence="1">
    <location>
        <begin position="363"/>
        <end position="390"/>
    </location>
</feature>
<dbReference type="OrthoDB" id="2734749at2759"/>
<feature type="region of interest" description="Disordered" evidence="2">
    <location>
        <begin position="393"/>
        <end position="485"/>
    </location>
</feature>
<evidence type="ECO:0008006" key="5">
    <source>
        <dbReference type="Google" id="ProtNLM"/>
    </source>
</evidence>
<evidence type="ECO:0000313" key="3">
    <source>
        <dbReference type="EMBL" id="EPS94924.1"/>
    </source>
</evidence>
<feature type="compositionally biased region" description="Basic and acidic residues" evidence="2">
    <location>
        <begin position="447"/>
        <end position="460"/>
    </location>
</feature>
<name>S8F7Z0_FOMSC</name>
<dbReference type="SUPFAM" id="SSF50630">
    <property type="entry name" value="Acid proteases"/>
    <property type="match status" value="1"/>
</dbReference>
<dbReference type="eggNOG" id="ENOG502SRIE">
    <property type="taxonomic scope" value="Eukaryota"/>
</dbReference>
<dbReference type="Pfam" id="PF13650">
    <property type="entry name" value="Asp_protease_2"/>
    <property type="match status" value="1"/>
</dbReference>
<evidence type="ECO:0000256" key="2">
    <source>
        <dbReference type="SAM" id="MobiDB-lite"/>
    </source>
</evidence>
<feature type="region of interest" description="Disordered" evidence="2">
    <location>
        <begin position="220"/>
        <end position="252"/>
    </location>
</feature>
<accession>S8F7Z0</accession>